<evidence type="ECO:0000256" key="5">
    <source>
        <dbReference type="ARBA" id="ARBA00022840"/>
    </source>
</evidence>
<evidence type="ECO:0000256" key="1">
    <source>
        <dbReference type="ARBA" id="ARBA00010688"/>
    </source>
</evidence>
<dbReference type="InterPro" id="IPR002173">
    <property type="entry name" value="Carboh/pur_kinase_PfkB_CS"/>
</dbReference>
<dbReference type="RefSeq" id="WP_231486343.1">
    <property type="nucleotide sequence ID" value="NZ_BAAAZO010000013.1"/>
</dbReference>
<dbReference type="InterPro" id="IPR029056">
    <property type="entry name" value="Ribokinase-like"/>
</dbReference>
<accession>A0ABP7ASX8</accession>
<keyword evidence="4" id="KW-0418">Kinase</keyword>
<dbReference type="Gene3D" id="3.40.1190.20">
    <property type="match status" value="1"/>
</dbReference>
<dbReference type="EMBL" id="BAAAZO010000013">
    <property type="protein sequence ID" value="GAA3639161.1"/>
    <property type="molecule type" value="Genomic_DNA"/>
</dbReference>
<dbReference type="PANTHER" id="PTHR46566:SF5">
    <property type="entry name" value="1-PHOSPHOFRUCTOKINASE"/>
    <property type="match status" value="1"/>
</dbReference>
<reference evidence="9" key="1">
    <citation type="journal article" date="2019" name="Int. J. Syst. Evol. Microbiol.">
        <title>The Global Catalogue of Microorganisms (GCM) 10K type strain sequencing project: providing services to taxonomists for standard genome sequencing and annotation.</title>
        <authorList>
            <consortium name="The Broad Institute Genomics Platform"/>
            <consortium name="The Broad Institute Genome Sequencing Center for Infectious Disease"/>
            <person name="Wu L."/>
            <person name="Ma J."/>
        </authorList>
    </citation>
    <scope>NUCLEOTIDE SEQUENCE [LARGE SCALE GENOMIC DNA]</scope>
    <source>
        <strain evidence="9">JCM 16902</strain>
    </source>
</reference>
<keyword evidence="5" id="KW-0067">ATP-binding</keyword>
<dbReference type="PIRSF" id="PIRSF000535">
    <property type="entry name" value="1PFK/6PFK/LacC"/>
    <property type="match status" value="1"/>
</dbReference>
<gene>
    <name evidence="8" type="ORF">GCM10022223_67740</name>
</gene>
<evidence type="ECO:0000256" key="4">
    <source>
        <dbReference type="ARBA" id="ARBA00022777"/>
    </source>
</evidence>
<dbReference type="Pfam" id="PF00294">
    <property type="entry name" value="PfkB"/>
    <property type="match status" value="1"/>
</dbReference>
<evidence type="ECO:0000256" key="3">
    <source>
        <dbReference type="ARBA" id="ARBA00022741"/>
    </source>
</evidence>
<dbReference type="PANTHER" id="PTHR46566">
    <property type="entry name" value="1-PHOSPHOFRUCTOKINASE-RELATED"/>
    <property type="match status" value="1"/>
</dbReference>
<evidence type="ECO:0000259" key="7">
    <source>
        <dbReference type="Pfam" id="PF00294"/>
    </source>
</evidence>
<sequence>MARLIVLTPNPAVDVTYDVPAFDVGATVRVSQVQRRPGGKGLNVVRVLRTLGEEAVAVLPLGGSAGRWVASMTDAEHLASEVVTVDGETRSTVAIVDPVGHPTLFSEPGPALSPAEGDRLIEATVKHCEPGCVVVVSGSLPRGVGADWVGRMVRAVREAGARVLVDTSGPALIAAARAGADLLKPNAAEAIEAVAQDGGGDNGLAPAGEADRLVRAVQYLQSLGASTVVVSRGADGLIAFPPGADPITQRAVRGVTGNPTGAGDAATAGLALAWARGESTETALRRAAGLGAAAVKQPTAGEVDLADVRAFDQQLSAE</sequence>
<dbReference type="SUPFAM" id="SSF53613">
    <property type="entry name" value="Ribokinase-like"/>
    <property type="match status" value="1"/>
</dbReference>
<dbReference type="InterPro" id="IPR017583">
    <property type="entry name" value="Tagatose/fructose_Pkinase"/>
</dbReference>
<comment type="caution">
    <text evidence="8">The sequence shown here is derived from an EMBL/GenBank/DDBJ whole genome shotgun (WGS) entry which is preliminary data.</text>
</comment>
<protein>
    <recommendedName>
        <fullName evidence="7">Carbohydrate kinase PfkB domain-containing protein</fullName>
    </recommendedName>
</protein>
<keyword evidence="2 6" id="KW-0808">Transferase</keyword>
<dbReference type="Proteomes" id="UP001501074">
    <property type="component" value="Unassembled WGS sequence"/>
</dbReference>
<evidence type="ECO:0000313" key="8">
    <source>
        <dbReference type="EMBL" id="GAA3639161.1"/>
    </source>
</evidence>
<organism evidence="8 9">
    <name type="scientific">Kineosporia mesophila</name>
    <dbReference type="NCBI Taxonomy" id="566012"/>
    <lineage>
        <taxon>Bacteria</taxon>
        <taxon>Bacillati</taxon>
        <taxon>Actinomycetota</taxon>
        <taxon>Actinomycetes</taxon>
        <taxon>Kineosporiales</taxon>
        <taxon>Kineosporiaceae</taxon>
        <taxon>Kineosporia</taxon>
    </lineage>
</organism>
<evidence type="ECO:0000313" key="9">
    <source>
        <dbReference type="Proteomes" id="UP001501074"/>
    </source>
</evidence>
<evidence type="ECO:0000256" key="2">
    <source>
        <dbReference type="ARBA" id="ARBA00022679"/>
    </source>
</evidence>
<proteinExistence type="inferred from homology"/>
<dbReference type="NCBIfam" id="TIGR03168">
    <property type="entry name" value="1-PFK"/>
    <property type="match status" value="1"/>
</dbReference>
<feature type="domain" description="Carbohydrate kinase PfkB" evidence="7">
    <location>
        <begin position="13"/>
        <end position="301"/>
    </location>
</feature>
<dbReference type="PROSITE" id="PS00584">
    <property type="entry name" value="PFKB_KINASES_2"/>
    <property type="match status" value="1"/>
</dbReference>
<keyword evidence="9" id="KW-1185">Reference proteome</keyword>
<name>A0ABP7ASX8_9ACTN</name>
<dbReference type="InterPro" id="IPR011611">
    <property type="entry name" value="PfkB_dom"/>
</dbReference>
<comment type="similarity">
    <text evidence="1">Belongs to the carbohydrate kinase PfkB family.</text>
</comment>
<evidence type="ECO:0000256" key="6">
    <source>
        <dbReference type="PIRNR" id="PIRNR000535"/>
    </source>
</evidence>
<keyword evidence="3" id="KW-0547">Nucleotide-binding</keyword>